<protein>
    <recommendedName>
        <fullName evidence="3">RRM domain-containing protein</fullName>
    </recommendedName>
</protein>
<feature type="compositionally biased region" description="Polar residues" evidence="2">
    <location>
        <begin position="565"/>
        <end position="592"/>
    </location>
</feature>
<organism evidence="5 7">
    <name type="scientific">Cannabis sativa</name>
    <name type="common">Hemp</name>
    <name type="synonym">Marijuana</name>
    <dbReference type="NCBI Taxonomy" id="3483"/>
    <lineage>
        <taxon>Eukaryota</taxon>
        <taxon>Viridiplantae</taxon>
        <taxon>Streptophyta</taxon>
        <taxon>Embryophyta</taxon>
        <taxon>Tracheophyta</taxon>
        <taxon>Spermatophyta</taxon>
        <taxon>Magnoliopsida</taxon>
        <taxon>eudicotyledons</taxon>
        <taxon>Gunneridae</taxon>
        <taxon>Pentapetalae</taxon>
        <taxon>rosids</taxon>
        <taxon>fabids</taxon>
        <taxon>Rosales</taxon>
        <taxon>Cannabaceae</taxon>
        <taxon>Cannabis</taxon>
    </lineage>
</organism>
<feature type="compositionally biased region" description="Basic and acidic residues" evidence="2">
    <location>
        <begin position="433"/>
        <end position="448"/>
    </location>
</feature>
<keyword evidence="1" id="KW-0694">RNA-binding</keyword>
<feature type="region of interest" description="Disordered" evidence="2">
    <location>
        <begin position="243"/>
        <end position="448"/>
    </location>
</feature>
<dbReference type="Proteomes" id="UP000525078">
    <property type="component" value="Unassembled WGS sequence"/>
</dbReference>
<gene>
    <name evidence="4" type="ORF">F8388_009359</name>
    <name evidence="5" type="ORF">G4B88_001997</name>
</gene>
<proteinExistence type="predicted"/>
<dbReference type="Proteomes" id="UP000583929">
    <property type="component" value="Unassembled WGS sequence"/>
</dbReference>
<dbReference type="Gene3D" id="3.30.70.330">
    <property type="match status" value="1"/>
</dbReference>
<evidence type="ECO:0000313" key="4">
    <source>
        <dbReference type="EMBL" id="KAF4383328.1"/>
    </source>
</evidence>
<feature type="compositionally biased region" description="Basic and acidic residues" evidence="2">
    <location>
        <begin position="536"/>
        <end position="556"/>
    </location>
</feature>
<evidence type="ECO:0000256" key="2">
    <source>
        <dbReference type="SAM" id="MobiDB-lite"/>
    </source>
</evidence>
<feature type="compositionally biased region" description="Basic and acidic residues" evidence="2">
    <location>
        <begin position="295"/>
        <end position="309"/>
    </location>
</feature>
<feature type="compositionally biased region" description="Acidic residues" evidence="2">
    <location>
        <begin position="368"/>
        <end position="383"/>
    </location>
</feature>
<dbReference type="EMBL" id="JAATIQ010000049">
    <property type="protein sequence ID" value="KAF4393263.1"/>
    <property type="molecule type" value="Genomic_DNA"/>
</dbReference>
<feature type="region of interest" description="Disordered" evidence="2">
    <location>
        <begin position="99"/>
        <end position="132"/>
    </location>
</feature>
<dbReference type="EMBL" id="JAATIP010000053">
    <property type="protein sequence ID" value="KAF4383328.1"/>
    <property type="molecule type" value="Genomic_DNA"/>
</dbReference>
<feature type="compositionally biased region" description="Basic and acidic residues" evidence="2">
    <location>
        <begin position="332"/>
        <end position="342"/>
    </location>
</feature>
<dbReference type="PROSITE" id="PS50102">
    <property type="entry name" value="RRM"/>
    <property type="match status" value="1"/>
</dbReference>
<sequence length="627" mass="69944">MEEEKEEKVRIYVGGLGESVTAEELSRLFQLTGGVVDSVDFIRTKGRSLAYVDFLPSSPKSLSNLFAKYNGCAWKGGKLRLEKAKEHYLIRLNREWSQEKQKQEEEEEAKAKAQAQAQAPPPPPSHIHRKQLDPDNTNLIRIYFPRLYKVKSLPFSGSGKHKYSFQRVDVPSLPKYFCDCEEHSSSLPENEKDKQVAQVESQSGGINEQELEIMNKVMNNLFQSQNQNHDQDEDEDNLIINVVTKDQPVPSFGRPQLLQEPRPKRGPFVDVSAIKKANDKEPPFKKKKSVVNDKTSGKEFESPALENKEGVLGGSNKSVKHKSSASGSKKSSWKELLDDSKKSPFSISGNLFSMPVAEEVKPRSDTSCDSDNENDSMETDGELENTSCLMKTDELIGVEEEEVEASDKKDNLERNGELESRRAEELVVQEAQPADKMDNLERDGEMKDTSCEMKAKELVGLEAQPADEKVVSNQAGRGAFWRHKSSWTQLIGESTSFSISQVIPGVTSNQQITAKPNNPFVANFSNVKNNNVVNPAREDSPDVSEMGKKRDVSRSTEEEEQQTELGNNESSILMSEQKSVAAAKQTSPMKVEISNTCSFMRSATSLKEWAKTKAALSGSLKKQGPPK</sequence>
<reference evidence="6 7" key="1">
    <citation type="journal article" date="2020" name="bioRxiv">
        <title>Sequence and annotation of 42 cannabis genomes reveals extensive copy number variation in cannabinoid synthesis and pathogen resistance genes.</title>
        <authorList>
            <person name="Mckernan K.J."/>
            <person name="Helbert Y."/>
            <person name="Kane L.T."/>
            <person name="Ebling H."/>
            <person name="Zhang L."/>
            <person name="Liu B."/>
            <person name="Eaton Z."/>
            <person name="Mclaughlin S."/>
            <person name="Kingan S."/>
            <person name="Baybayan P."/>
            <person name="Concepcion G."/>
            <person name="Jordan M."/>
            <person name="Riva A."/>
            <person name="Barbazuk W."/>
            <person name="Harkins T."/>
        </authorList>
    </citation>
    <scope>NUCLEOTIDE SEQUENCE [LARGE SCALE GENOMIC DNA]</scope>
    <source>
        <strain evidence="6 7">cv. Jamaican Lion 4</strain>
        <strain evidence="5">Father</strain>
        <strain evidence="4">Mother</strain>
        <tissue evidence="5">Leaf</tissue>
    </source>
</reference>
<dbReference type="SMART" id="SM00360">
    <property type="entry name" value="RRM"/>
    <property type="match status" value="1"/>
</dbReference>
<feature type="compositionally biased region" description="Basic and acidic residues" evidence="2">
    <location>
        <begin position="405"/>
        <end position="425"/>
    </location>
</feature>
<keyword evidence="7" id="KW-1185">Reference proteome</keyword>
<dbReference type="InterPro" id="IPR035979">
    <property type="entry name" value="RBD_domain_sf"/>
</dbReference>
<evidence type="ECO:0000256" key="1">
    <source>
        <dbReference type="PROSITE-ProRule" id="PRU00176"/>
    </source>
</evidence>
<evidence type="ECO:0000313" key="7">
    <source>
        <dbReference type="Proteomes" id="UP000583929"/>
    </source>
</evidence>
<dbReference type="AlphaFoldDB" id="A0A7J6HD48"/>
<feature type="domain" description="RRM" evidence="3">
    <location>
        <begin position="9"/>
        <end position="86"/>
    </location>
</feature>
<accession>A0A7J6HD48</accession>
<evidence type="ECO:0000259" key="3">
    <source>
        <dbReference type="PROSITE" id="PS50102"/>
    </source>
</evidence>
<dbReference type="PANTHER" id="PTHR23099:SF0">
    <property type="entry name" value="GERM CELL NUCLEAR ACIDIC PROTEIN"/>
    <property type="match status" value="1"/>
</dbReference>
<evidence type="ECO:0000313" key="5">
    <source>
        <dbReference type="EMBL" id="KAF4393263.1"/>
    </source>
</evidence>
<dbReference type="GO" id="GO:0005634">
    <property type="term" value="C:nucleus"/>
    <property type="evidence" value="ECO:0007669"/>
    <property type="project" value="TreeGrafter"/>
</dbReference>
<dbReference type="InterPro" id="IPR000504">
    <property type="entry name" value="RRM_dom"/>
</dbReference>
<feature type="region of interest" description="Disordered" evidence="2">
    <location>
        <begin position="531"/>
        <end position="592"/>
    </location>
</feature>
<dbReference type="InterPro" id="IPR012677">
    <property type="entry name" value="Nucleotide-bd_a/b_plait_sf"/>
</dbReference>
<comment type="caution">
    <text evidence="5">The sequence shown here is derived from an EMBL/GenBank/DDBJ whole genome shotgun (WGS) entry which is preliminary data.</text>
</comment>
<evidence type="ECO:0000313" key="6">
    <source>
        <dbReference type="Proteomes" id="UP000525078"/>
    </source>
</evidence>
<dbReference type="PANTHER" id="PTHR23099">
    <property type="entry name" value="TRANSCRIPTIONAL REGULATOR"/>
    <property type="match status" value="1"/>
</dbReference>
<dbReference type="GO" id="GO:0003723">
    <property type="term" value="F:RNA binding"/>
    <property type="evidence" value="ECO:0007669"/>
    <property type="project" value="UniProtKB-UniRule"/>
</dbReference>
<name>A0A7J6HD48_CANSA</name>
<dbReference type="SUPFAM" id="SSF54928">
    <property type="entry name" value="RNA-binding domain, RBD"/>
    <property type="match status" value="1"/>
</dbReference>